<dbReference type="InterPro" id="IPR050814">
    <property type="entry name" value="Myo-inositol_Transporter"/>
</dbReference>
<evidence type="ECO:0000259" key="9">
    <source>
        <dbReference type="PROSITE" id="PS50850"/>
    </source>
</evidence>
<evidence type="ECO:0000256" key="1">
    <source>
        <dbReference type="ARBA" id="ARBA00004141"/>
    </source>
</evidence>
<dbReference type="AlphaFoldDB" id="A0A7S1ISU5"/>
<name>A0A7S1ISU5_9EUGL</name>
<feature type="transmembrane region" description="Helical" evidence="8">
    <location>
        <begin position="393"/>
        <end position="419"/>
    </location>
</feature>
<feature type="transmembrane region" description="Helical" evidence="8">
    <location>
        <begin position="93"/>
        <end position="111"/>
    </location>
</feature>
<gene>
    <name evidence="10" type="ORF">EGYM00392_LOCUS32313</name>
</gene>
<dbReference type="NCBIfam" id="TIGR00879">
    <property type="entry name" value="SP"/>
    <property type="match status" value="1"/>
</dbReference>
<dbReference type="PANTHER" id="PTHR48020">
    <property type="entry name" value="PROTON MYO-INOSITOL COTRANSPORTER"/>
    <property type="match status" value="1"/>
</dbReference>
<evidence type="ECO:0000256" key="2">
    <source>
        <dbReference type="ARBA" id="ARBA00010992"/>
    </source>
</evidence>
<dbReference type="InterPro" id="IPR005829">
    <property type="entry name" value="Sugar_transporter_CS"/>
</dbReference>
<sequence length="479" mass="51485">MSLTRGTTIDNIQLPKTGAKPFVYICAFLSSMSSLLLGYDCGVMAGAMGPITNEMNLTPAEEGIIIGSLSIISVLGSLWAGRVADQLGRKMTIAIGSLLFAAGAILSALALDFWVLLAGRLVTGVGVGFAFVIAPLYTSETAPSRYRGVLTSLTEFFIDCGILLGYVSNIALADVNNEWRWMIGLGAAPSAVILLSLLVMPESPRWLMMQGRVDDARRSLAKVFPEQEVDDTVDQIQSVIDIESKHVVGWSAILNPSKTLRLTLITGLGVSFFQQATGNDAVVYYTDRILMNAGITELSDRLYATAMVGVCKTVFVIVPMICADRLGRRFVLLLGQIVMTFALMGMTWAAQTGNSVLAISSLCLCMASFSMGIGPGTHIVGTEVFPLMVRGRVFSIALAINRFVSGIVAISFPIVAAAISVSATFAIFTVVTFLSVLFIYYFVPETSGRTLEEIQVFFRELAGEDDDEQEQLLPEGVAP</sequence>
<evidence type="ECO:0000256" key="4">
    <source>
        <dbReference type="ARBA" id="ARBA00022692"/>
    </source>
</evidence>
<evidence type="ECO:0000256" key="6">
    <source>
        <dbReference type="ARBA" id="ARBA00023136"/>
    </source>
</evidence>
<keyword evidence="5 8" id="KW-1133">Transmembrane helix</keyword>
<comment type="similarity">
    <text evidence="2 7">Belongs to the major facilitator superfamily. Sugar transporter (TC 2.A.1.1) family.</text>
</comment>
<dbReference type="InterPro" id="IPR003663">
    <property type="entry name" value="Sugar/inositol_transpt"/>
</dbReference>
<dbReference type="InterPro" id="IPR036259">
    <property type="entry name" value="MFS_trans_sf"/>
</dbReference>
<accession>A0A7S1ISU5</accession>
<reference evidence="10" key="1">
    <citation type="submission" date="2021-01" db="EMBL/GenBank/DDBJ databases">
        <authorList>
            <person name="Corre E."/>
            <person name="Pelletier E."/>
            <person name="Niang G."/>
            <person name="Scheremetjew M."/>
            <person name="Finn R."/>
            <person name="Kale V."/>
            <person name="Holt S."/>
            <person name="Cochrane G."/>
            <person name="Meng A."/>
            <person name="Brown T."/>
            <person name="Cohen L."/>
        </authorList>
    </citation>
    <scope>NUCLEOTIDE SEQUENCE</scope>
    <source>
        <strain evidence="10">NIES-381</strain>
    </source>
</reference>
<dbReference type="PANTHER" id="PTHR48020:SF49">
    <property type="entry name" value="SUGAR TRANSPORTER"/>
    <property type="match status" value="1"/>
</dbReference>
<dbReference type="GO" id="GO:0022857">
    <property type="term" value="F:transmembrane transporter activity"/>
    <property type="evidence" value="ECO:0007669"/>
    <property type="project" value="InterPro"/>
</dbReference>
<feature type="transmembrane region" description="Helical" evidence="8">
    <location>
        <begin position="117"/>
        <end position="137"/>
    </location>
</feature>
<dbReference type="Gene3D" id="1.20.1250.20">
    <property type="entry name" value="MFS general substrate transporter like domains"/>
    <property type="match status" value="1"/>
</dbReference>
<dbReference type="EMBL" id="HBGA01086495">
    <property type="protein sequence ID" value="CAD9021198.1"/>
    <property type="molecule type" value="Transcribed_RNA"/>
</dbReference>
<keyword evidence="3 7" id="KW-0813">Transport</keyword>
<evidence type="ECO:0000256" key="3">
    <source>
        <dbReference type="ARBA" id="ARBA00022448"/>
    </source>
</evidence>
<evidence type="ECO:0000256" key="7">
    <source>
        <dbReference type="RuleBase" id="RU003346"/>
    </source>
</evidence>
<dbReference type="PROSITE" id="PS00216">
    <property type="entry name" value="SUGAR_TRANSPORT_1"/>
    <property type="match status" value="1"/>
</dbReference>
<dbReference type="Pfam" id="PF00083">
    <property type="entry name" value="Sugar_tr"/>
    <property type="match status" value="1"/>
</dbReference>
<dbReference type="InterPro" id="IPR005828">
    <property type="entry name" value="MFS_sugar_transport-like"/>
</dbReference>
<keyword evidence="6 8" id="KW-0472">Membrane</keyword>
<feature type="transmembrane region" description="Helical" evidence="8">
    <location>
        <begin position="179"/>
        <end position="200"/>
    </location>
</feature>
<dbReference type="InterPro" id="IPR020846">
    <property type="entry name" value="MFS_dom"/>
</dbReference>
<keyword evidence="4 8" id="KW-0812">Transmembrane</keyword>
<dbReference type="PRINTS" id="PR00171">
    <property type="entry name" value="SUGRTRNSPORT"/>
</dbReference>
<dbReference type="PROSITE" id="PS50850">
    <property type="entry name" value="MFS"/>
    <property type="match status" value="1"/>
</dbReference>
<feature type="transmembrane region" description="Helical" evidence="8">
    <location>
        <begin position="21"/>
        <end position="39"/>
    </location>
</feature>
<feature type="domain" description="Major facilitator superfamily (MFS) profile" evidence="9">
    <location>
        <begin position="26"/>
        <end position="447"/>
    </location>
</feature>
<proteinExistence type="inferred from homology"/>
<protein>
    <recommendedName>
        <fullName evidence="9">Major facilitator superfamily (MFS) profile domain-containing protein</fullName>
    </recommendedName>
</protein>
<feature type="transmembrane region" description="Helical" evidence="8">
    <location>
        <begin position="63"/>
        <end position="81"/>
    </location>
</feature>
<feature type="transmembrane region" description="Helical" evidence="8">
    <location>
        <begin position="425"/>
        <end position="443"/>
    </location>
</feature>
<organism evidence="10">
    <name type="scientific">Eutreptiella gymnastica</name>
    <dbReference type="NCBI Taxonomy" id="73025"/>
    <lineage>
        <taxon>Eukaryota</taxon>
        <taxon>Discoba</taxon>
        <taxon>Euglenozoa</taxon>
        <taxon>Euglenida</taxon>
        <taxon>Spirocuta</taxon>
        <taxon>Euglenophyceae</taxon>
        <taxon>Eutreptiales</taxon>
        <taxon>Eutreptiaceae</taxon>
        <taxon>Eutreptiella</taxon>
    </lineage>
</organism>
<feature type="transmembrane region" description="Helical" evidence="8">
    <location>
        <begin position="330"/>
        <end position="350"/>
    </location>
</feature>
<evidence type="ECO:0000256" key="8">
    <source>
        <dbReference type="SAM" id="Phobius"/>
    </source>
</evidence>
<dbReference type="SUPFAM" id="SSF103473">
    <property type="entry name" value="MFS general substrate transporter"/>
    <property type="match status" value="1"/>
</dbReference>
<dbReference type="PROSITE" id="PS00217">
    <property type="entry name" value="SUGAR_TRANSPORT_2"/>
    <property type="match status" value="1"/>
</dbReference>
<comment type="subcellular location">
    <subcellularLocation>
        <location evidence="1">Membrane</location>
        <topology evidence="1">Multi-pass membrane protein</topology>
    </subcellularLocation>
</comment>
<evidence type="ECO:0000313" key="10">
    <source>
        <dbReference type="EMBL" id="CAD9021198.1"/>
    </source>
</evidence>
<feature type="transmembrane region" description="Helical" evidence="8">
    <location>
        <begin position="356"/>
        <end position="381"/>
    </location>
</feature>
<dbReference type="GO" id="GO:0016020">
    <property type="term" value="C:membrane"/>
    <property type="evidence" value="ECO:0007669"/>
    <property type="project" value="UniProtKB-SubCell"/>
</dbReference>
<evidence type="ECO:0000256" key="5">
    <source>
        <dbReference type="ARBA" id="ARBA00022989"/>
    </source>
</evidence>
<feature type="transmembrane region" description="Helical" evidence="8">
    <location>
        <begin position="149"/>
        <end position="167"/>
    </location>
</feature>